<keyword evidence="3" id="KW-1185">Reference proteome</keyword>
<evidence type="ECO:0000259" key="1">
    <source>
        <dbReference type="Pfam" id="PF08303"/>
    </source>
</evidence>
<dbReference type="InterPro" id="IPR015966">
    <property type="entry name" value="tRNA_lig_kin_fungi"/>
</dbReference>
<dbReference type="AlphaFoldDB" id="A0A813DUG0"/>
<accession>A0A813DUG0</accession>
<dbReference type="Pfam" id="PF08303">
    <property type="entry name" value="tRNA_lig_kinase"/>
    <property type="match status" value="1"/>
</dbReference>
<organism evidence="2 3">
    <name type="scientific">Polarella glacialis</name>
    <name type="common">Dinoflagellate</name>
    <dbReference type="NCBI Taxonomy" id="89957"/>
    <lineage>
        <taxon>Eukaryota</taxon>
        <taxon>Sar</taxon>
        <taxon>Alveolata</taxon>
        <taxon>Dinophyceae</taxon>
        <taxon>Suessiales</taxon>
        <taxon>Suessiaceae</taxon>
        <taxon>Polarella</taxon>
    </lineage>
</organism>
<dbReference type="EMBL" id="CAJNNV010006058">
    <property type="protein sequence ID" value="CAE8593022.1"/>
    <property type="molecule type" value="Genomic_DNA"/>
</dbReference>
<feature type="non-terminal residue" evidence="2">
    <location>
        <position position="214"/>
    </location>
</feature>
<dbReference type="GO" id="GO:0005524">
    <property type="term" value="F:ATP binding"/>
    <property type="evidence" value="ECO:0007669"/>
    <property type="project" value="InterPro"/>
</dbReference>
<dbReference type="InterPro" id="IPR027417">
    <property type="entry name" value="P-loop_NTPase"/>
</dbReference>
<feature type="non-terminal residue" evidence="2">
    <location>
        <position position="1"/>
    </location>
</feature>
<dbReference type="GO" id="GO:0006388">
    <property type="term" value="P:tRNA splicing, via endonucleolytic cleavage and ligation"/>
    <property type="evidence" value="ECO:0007669"/>
    <property type="project" value="InterPro"/>
</dbReference>
<feature type="domain" description="tRNA ligase kinase" evidence="1">
    <location>
        <begin position="125"/>
        <end position="198"/>
    </location>
</feature>
<evidence type="ECO:0000313" key="2">
    <source>
        <dbReference type="EMBL" id="CAE8593022.1"/>
    </source>
</evidence>
<comment type="caution">
    <text evidence="2">The sequence shown here is derived from an EMBL/GenBank/DDBJ whole genome shotgun (WGS) entry which is preliminary data.</text>
</comment>
<dbReference type="Gene3D" id="3.40.50.300">
    <property type="entry name" value="P-loop containing nucleotide triphosphate hydrolases"/>
    <property type="match status" value="1"/>
</dbReference>
<gene>
    <name evidence="2" type="ORF">PGLA1383_LOCUS11636</name>
</gene>
<dbReference type="OrthoDB" id="442402at2759"/>
<evidence type="ECO:0000313" key="3">
    <source>
        <dbReference type="Proteomes" id="UP000654075"/>
    </source>
</evidence>
<protein>
    <recommendedName>
        <fullName evidence="1">tRNA ligase kinase domain-containing protein</fullName>
    </recommendedName>
</protein>
<dbReference type="SUPFAM" id="SSF52540">
    <property type="entry name" value="P-loop containing nucleoside triphosphate hydrolases"/>
    <property type="match status" value="1"/>
</dbReference>
<name>A0A813DUG0_POLGL</name>
<sequence length="214" mass="22561">SFPAANAAAVSATHGSAVLSSTGRPVFFRSSTFAAPRSMGMPVVHQAAVVSSSRQVSMVPVSGAAMKPPSPLSSGGPACASMPPMGTPQQRQAAQHEVGRLLFGNALCLEEDKPQKQLRLIVGGLMGSGKSTVCRMLRHLLGGVWVNQDEFAHLKKGAKTAFLAEIQRACGDANVSVVLVDKINTQKQHRREILDAMSKGGGRDAVFVQIRHPL</sequence>
<proteinExistence type="predicted"/>
<reference evidence="2" key="1">
    <citation type="submission" date="2021-02" db="EMBL/GenBank/DDBJ databases">
        <authorList>
            <person name="Dougan E. K."/>
            <person name="Rhodes N."/>
            <person name="Thang M."/>
            <person name="Chan C."/>
        </authorList>
    </citation>
    <scope>NUCLEOTIDE SEQUENCE</scope>
</reference>
<dbReference type="Proteomes" id="UP000654075">
    <property type="component" value="Unassembled WGS sequence"/>
</dbReference>
<dbReference type="GO" id="GO:0003972">
    <property type="term" value="F:RNA ligase (ATP) activity"/>
    <property type="evidence" value="ECO:0007669"/>
    <property type="project" value="InterPro"/>
</dbReference>